<feature type="compositionally biased region" description="Polar residues" evidence="1">
    <location>
        <begin position="1884"/>
        <end position="1894"/>
    </location>
</feature>
<feature type="compositionally biased region" description="Basic and acidic residues" evidence="1">
    <location>
        <begin position="518"/>
        <end position="530"/>
    </location>
</feature>
<dbReference type="PANTHER" id="PTHR13318">
    <property type="entry name" value="PARTNER OF PAIRED, ISOFORM B-RELATED"/>
    <property type="match status" value="1"/>
</dbReference>
<feature type="compositionally biased region" description="Basic and acidic residues" evidence="1">
    <location>
        <begin position="1749"/>
        <end position="1794"/>
    </location>
</feature>
<dbReference type="PANTHER" id="PTHR13318:SF95">
    <property type="entry name" value="F-BOX PROTEIN YLR352W"/>
    <property type="match status" value="1"/>
</dbReference>
<feature type="compositionally biased region" description="Polar residues" evidence="1">
    <location>
        <begin position="1848"/>
        <end position="1863"/>
    </location>
</feature>
<organism evidence="2 3">
    <name type="scientific">Basidiobolus meristosporus CBS 931.73</name>
    <dbReference type="NCBI Taxonomy" id="1314790"/>
    <lineage>
        <taxon>Eukaryota</taxon>
        <taxon>Fungi</taxon>
        <taxon>Fungi incertae sedis</taxon>
        <taxon>Zoopagomycota</taxon>
        <taxon>Entomophthoromycotina</taxon>
        <taxon>Basidiobolomycetes</taxon>
        <taxon>Basidiobolales</taxon>
        <taxon>Basidiobolaceae</taxon>
        <taxon>Basidiobolus</taxon>
    </lineage>
</organism>
<sequence length="2078" mass="234541">MLATSNPINQKKGKNRRRNKKKQTKAKDGDTGVSFTERAVESTKTFEFQGLKEFQARVSLYALVSSLPGNVLKRISQHLFLQKDRLSFSLVNKAWHEAGNEALWYTPSFWSTSRFALFYRAITVNAKLASSVVELNLVLSDTSENQIFFSEDPQCRLLRKSPIADAHIIQKLVKACKSLKRLHMYGWNFDDTSMKKVLSVATEVTALRVVGSDALTQRPFLEAPMKLQSFVLDANLQLNDLFVRISSSRFQALKSLHLAASNISEKGFNILADNIQNLQELCIHQSPGFNDTIVEKLTRNCFNLEKISIQHCGITLSSLQLLVESNVNLKEIRLNLDVADDDESAVSWMMPICESLELLSLENAMIDDDLLQNIGMHCPKIRDLSLVQCDLVTDDCIRFFSESLEGLANVHLANCEHLTGGSLFSLLSLQRKSLRSITFKFNGDFDVSNETKNLLRNAPNLQELKLQGYESQIATKEWCNLLKRFRSTAGSTQTPFLNFISNLQESPSNSRPTSPPQKETRKRDTVHENEPDSAASVSKAEDENSTKKKKKESVVESTPVPASVGSANGAGKPESIQRVIPWREWGEGSEDSEEEVSGSPMPPATPKVEQKMLQGSGKFGTIRKGDALNFLQQLQAVPDILEPEFNETQDFQYTVEREKSDGAEPMDIPPEESEDFVYSAEKDGSPVDQPPAKPTELVKFTYNPYAPEFFYQPKAKSEAKPAEVNPPVALNGIDYEEFVYHADQDPIASATSDQFEYTMDERSDGFVTEEFNYGGADDHEAFTYVDQSSKAQAASYDQLDQDAFVYATETESIHADAQDLVFTYPSEAPIVEASAPFEDDSNEFVYTAAADQFSYSSAKDDDEFSYQQEVSMTAPVEEMDSGEFVYTPQENESEFIYNVGKDKNSSCDPIGDSDEEFVYSDVKEELSRTGLSDEAPFQIPDEMNGQSSSDEFVYTKLEVGPSELSAETEEFVYSQPADQSEPVEFVYSNEKKAPSPVPEFIYLSNEPAGSETAHPLDISDEPVAPVDVEPSYSYPEEHTPTNKEFAYPTNEEFIYSEVENQIPHQATQLPAQDAVEPMNEVEEYSDPELWVGWKTEDEWKRISNNKLSATNVFFKNALSADEAEETLKGLKGYERMIHSAPGSTPGSKTQRQGTLRKQLANFLAEASQIRNEKKEQIQYQTYLEGNELPANMYMSNDAMDWEQARSAPNYSEYYHHNAYPAPYEEYPYEQLEPPHGAPQMHVEQAMIPAHMPLPEAKPAFQIQEFGSIGSGFKFDYEQIMKEVESLPRSIRDNFAQKSKENVGLHQVEYSANHEEEFEYSAHKYDTGVDEDADDEDEFEFDYTKIKGELKPDDTNHESEVNFSSNAGEGDNQGEGEEEEFNYLQYSQEGQDEPERPEVEEFNYLAEVESKDHQNSFDYLVVKSVAVESSDEEFNYMVSKEQTDLLADSTHSADETFDYMEAKNEVSSDPIESTPLLVLPNDGQTATVSITPADSEEFDYSMIKRSEKKIHPVSLLQEHAADTVPSSPFESSPSWERQVFKEERKLFDTLSVEPMAEQEFSYLDSQGEVNSEQDAPPAAEEKHPEEFGYQSDSKFATSNPSNIETQSEETFDYVQEKTFEVAESTAERPSHKASIEEYPPPAENYSEQYSELHDDFTHILEPAMAGGEKEQIFATKDLLDSAPEEYVAAIQREKSSKSELEHKVFGQASNILKSLLDQAHQSDVEKEQDMSSPEMESKEDKKSRKKKKKEKELERKQKEQERKEKKERREKEQKEKEKEKAQKEKQKDKKKHDSVSESADQSTTAPPLYPTLQDSAIEQLLLQLEDKKEHSSKEKKKEIQLDIDKVKSFTESSQDSLATSTNNGKTDEILNSILEMLGLNEGETKGSQPLTNGNLVESDEVNLMSEPVPTSEKKSKKSKSQKQDSVAPEDGQEVQPSESENPAKSKEKNSQESPEKSKPTKSAKSTKSADKILEQNTPEVVSRNGTSEPRKSKSRSRSSKGRTLVRLDIETRRFGQQLLCVKEADLPDHVVERFCYKYDLVDLMPGLLRYVKKIVAKKQRESRADAQMAAEAEVEVEAE</sequence>
<dbReference type="GO" id="GO:0031146">
    <property type="term" value="P:SCF-dependent proteasomal ubiquitin-dependent protein catabolic process"/>
    <property type="evidence" value="ECO:0007669"/>
    <property type="project" value="TreeGrafter"/>
</dbReference>
<feature type="compositionally biased region" description="Basic and acidic residues" evidence="1">
    <location>
        <begin position="1621"/>
        <end position="1634"/>
    </location>
</feature>
<evidence type="ECO:0000256" key="1">
    <source>
        <dbReference type="SAM" id="MobiDB-lite"/>
    </source>
</evidence>
<dbReference type="SMART" id="SM00367">
    <property type="entry name" value="LRR_CC"/>
    <property type="match status" value="5"/>
</dbReference>
<feature type="compositionally biased region" description="Polar residues" evidence="1">
    <location>
        <begin position="1589"/>
        <end position="1604"/>
    </location>
</feature>
<feature type="compositionally biased region" description="Polar residues" evidence="1">
    <location>
        <begin position="1563"/>
        <end position="1572"/>
    </location>
</feature>
<feature type="compositionally biased region" description="Basic residues" evidence="1">
    <location>
        <begin position="11"/>
        <end position="24"/>
    </location>
</feature>
<dbReference type="InParanoid" id="A0A1Y1WW26"/>
<name>A0A1Y1WW26_9FUNG</name>
<dbReference type="OrthoDB" id="10257471at2759"/>
<feature type="compositionally biased region" description="Acidic residues" evidence="1">
    <location>
        <begin position="1371"/>
        <end position="1380"/>
    </location>
</feature>
<dbReference type="Gene3D" id="3.80.10.10">
    <property type="entry name" value="Ribonuclease Inhibitor"/>
    <property type="match status" value="3"/>
</dbReference>
<feature type="region of interest" description="Disordered" evidence="1">
    <location>
        <begin position="1621"/>
        <end position="1644"/>
    </location>
</feature>
<evidence type="ECO:0000313" key="2">
    <source>
        <dbReference type="EMBL" id="ORX77334.1"/>
    </source>
</evidence>
<dbReference type="InterPro" id="IPR032675">
    <property type="entry name" value="LRR_dom_sf"/>
</dbReference>
<feature type="compositionally biased region" description="Polar residues" evidence="1">
    <location>
        <begin position="501"/>
        <end position="512"/>
    </location>
</feature>
<feature type="compositionally biased region" description="Acidic residues" evidence="1">
    <location>
        <begin position="587"/>
        <end position="596"/>
    </location>
</feature>
<feature type="region of interest" description="Disordered" evidence="1">
    <location>
        <begin position="1715"/>
        <end position="1811"/>
    </location>
</feature>
<feature type="compositionally biased region" description="Basic and acidic residues" evidence="1">
    <location>
        <begin position="1719"/>
        <end position="1741"/>
    </location>
</feature>
<feature type="compositionally biased region" description="Polar residues" evidence="1">
    <location>
        <begin position="1795"/>
        <end position="1804"/>
    </location>
</feature>
<feature type="compositionally biased region" description="Basic and acidic residues" evidence="1">
    <location>
        <begin position="1348"/>
        <end position="1359"/>
    </location>
</feature>
<dbReference type="STRING" id="1314790.A0A1Y1WW26"/>
<evidence type="ECO:0000313" key="3">
    <source>
        <dbReference type="Proteomes" id="UP000193498"/>
    </source>
</evidence>
<feature type="region of interest" description="Disordered" evidence="1">
    <location>
        <begin position="1563"/>
        <end position="1607"/>
    </location>
</feature>
<feature type="region of interest" description="Disordered" evidence="1">
    <location>
        <begin position="501"/>
        <end position="614"/>
    </location>
</feature>
<reference evidence="2 3" key="1">
    <citation type="submission" date="2016-07" db="EMBL/GenBank/DDBJ databases">
        <title>Pervasive Adenine N6-methylation of Active Genes in Fungi.</title>
        <authorList>
            <consortium name="DOE Joint Genome Institute"/>
            <person name="Mondo S.J."/>
            <person name="Dannebaum R.O."/>
            <person name="Kuo R.C."/>
            <person name="Labutti K."/>
            <person name="Haridas S."/>
            <person name="Kuo A."/>
            <person name="Salamov A."/>
            <person name="Ahrendt S.R."/>
            <person name="Lipzen A."/>
            <person name="Sullivan W."/>
            <person name="Andreopoulos W.B."/>
            <person name="Clum A."/>
            <person name="Lindquist E."/>
            <person name="Daum C."/>
            <person name="Ramamoorthy G.K."/>
            <person name="Gryganskyi A."/>
            <person name="Culley D."/>
            <person name="Magnuson J.K."/>
            <person name="James T.Y."/>
            <person name="O'Malley M.A."/>
            <person name="Stajich J.E."/>
            <person name="Spatafora J.W."/>
            <person name="Visel A."/>
            <person name="Grigoriev I.V."/>
        </authorList>
    </citation>
    <scope>NUCLEOTIDE SEQUENCE [LARGE SCALE GENOMIC DNA]</scope>
    <source>
        <strain evidence="2 3">CBS 931.73</strain>
    </source>
</reference>
<protein>
    <recommendedName>
        <fullName evidence="4">F-box domain-containing protein</fullName>
    </recommendedName>
</protein>
<feature type="region of interest" description="Disordered" evidence="1">
    <location>
        <begin position="1348"/>
        <end position="1380"/>
    </location>
</feature>
<accession>A0A1Y1WW26</accession>
<dbReference type="EMBL" id="MCFE01000881">
    <property type="protein sequence ID" value="ORX77334.1"/>
    <property type="molecule type" value="Genomic_DNA"/>
</dbReference>
<feature type="region of interest" description="Disordered" evidence="1">
    <location>
        <begin position="1846"/>
        <end position="1866"/>
    </location>
</feature>
<feature type="compositionally biased region" description="Basic and acidic residues" evidence="1">
    <location>
        <begin position="1940"/>
        <end position="1957"/>
    </location>
</feature>
<dbReference type="Proteomes" id="UP000193498">
    <property type="component" value="Unassembled WGS sequence"/>
</dbReference>
<feature type="compositionally biased region" description="Polar residues" evidence="1">
    <location>
        <begin position="1973"/>
        <end position="1986"/>
    </location>
</feature>
<dbReference type="SUPFAM" id="SSF52047">
    <property type="entry name" value="RNI-like"/>
    <property type="match status" value="1"/>
</dbReference>
<keyword evidence="3" id="KW-1185">Reference proteome</keyword>
<proteinExistence type="predicted"/>
<evidence type="ECO:0008006" key="4">
    <source>
        <dbReference type="Google" id="ProtNLM"/>
    </source>
</evidence>
<comment type="caution">
    <text evidence="2">The sequence shown here is derived from an EMBL/GenBank/DDBJ whole genome shotgun (WGS) entry which is preliminary data.</text>
</comment>
<dbReference type="GO" id="GO:0019005">
    <property type="term" value="C:SCF ubiquitin ligase complex"/>
    <property type="evidence" value="ECO:0007669"/>
    <property type="project" value="TreeGrafter"/>
</dbReference>
<dbReference type="InterPro" id="IPR006553">
    <property type="entry name" value="Leu-rich_rpt_Cys-con_subtyp"/>
</dbReference>
<feature type="region of interest" description="Disordered" evidence="1">
    <location>
        <begin position="1"/>
        <end position="33"/>
    </location>
</feature>
<feature type="region of interest" description="Disordered" evidence="1">
    <location>
        <begin position="1879"/>
        <end position="2003"/>
    </location>
</feature>
<gene>
    <name evidence="2" type="ORF">K493DRAFT_106186</name>
</gene>